<evidence type="ECO:0000256" key="1">
    <source>
        <dbReference type="ARBA" id="ARBA00004141"/>
    </source>
</evidence>
<evidence type="ECO:0000313" key="8">
    <source>
        <dbReference type="Proteomes" id="UP001175353"/>
    </source>
</evidence>
<feature type="transmembrane region" description="Helical" evidence="5">
    <location>
        <begin position="337"/>
        <end position="356"/>
    </location>
</feature>
<feature type="transmembrane region" description="Helical" evidence="5">
    <location>
        <begin position="179"/>
        <end position="202"/>
    </location>
</feature>
<dbReference type="Pfam" id="PF00999">
    <property type="entry name" value="Na_H_Exchanger"/>
    <property type="match status" value="1"/>
</dbReference>
<dbReference type="PANTHER" id="PTHR31382">
    <property type="entry name" value="NA(+)/H(+) ANTIPORTER"/>
    <property type="match status" value="1"/>
</dbReference>
<dbReference type="AlphaFoldDB" id="A0AAN6KTU3"/>
<dbReference type="GO" id="GO:0005886">
    <property type="term" value="C:plasma membrane"/>
    <property type="evidence" value="ECO:0007669"/>
    <property type="project" value="InterPro"/>
</dbReference>
<reference evidence="7" key="1">
    <citation type="submission" date="2023-06" db="EMBL/GenBank/DDBJ databases">
        <title>Black Yeasts Isolated from many extreme environments.</title>
        <authorList>
            <person name="Coleine C."/>
            <person name="Stajich J.E."/>
            <person name="Selbmann L."/>
        </authorList>
    </citation>
    <scope>NUCLEOTIDE SEQUENCE</scope>
    <source>
        <strain evidence="7">CCFEE 5200</strain>
    </source>
</reference>
<dbReference type="GO" id="GO:0120029">
    <property type="term" value="P:proton export across plasma membrane"/>
    <property type="evidence" value="ECO:0007669"/>
    <property type="project" value="InterPro"/>
</dbReference>
<feature type="transmembrane region" description="Helical" evidence="5">
    <location>
        <begin position="419"/>
        <end position="445"/>
    </location>
</feature>
<keyword evidence="3 5" id="KW-1133">Transmembrane helix</keyword>
<keyword evidence="8" id="KW-1185">Reference proteome</keyword>
<feature type="transmembrane region" description="Helical" evidence="5">
    <location>
        <begin position="300"/>
        <end position="317"/>
    </location>
</feature>
<dbReference type="GO" id="GO:0030007">
    <property type="term" value="P:intracellular potassium ion homeostasis"/>
    <property type="evidence" value="ECO:0007669"/>
    <property type="project" value="TreeGrafter"/>
</dbReference>
<name>A0AAN6KTU3_9PEZI</name>
<evidence type="ECO:0000313" key="7">
    <source>
        <dbReference type="EMBL" id="KAK1001308.1"/>
    </source>
</evidence>
<feature type="domain" description="Cation/H+ exchanger transmembrane" evidence="6">
    <location>
        <begin position="26"/>
        <end position="439"/>
    </location>
</feature>
<dbReference type="PANTHER" id="PTHR31382:SF2">
    <property type="entry name" value="CATION_H+ EXCHANGER DOMAIN-CONTAINING PROTEIN"/>
    <property type="match status" value="1"/>
</dbReference>
<dbReference type="InterPro" id="IPR006153">
    <property type="entry name" value="Cation/H_exchanger_TM"/>
</dbReference>
<dbReference type="GO" id="GO:0036376">
    <property type="term" value="P:sodium ion export across plasma membrane"/>
    <property type="evidence" value="ECO:0007669"/>
    <property type="project" value="InterPro"/>
</dbReference>
<comment type="subcellular location">
    <subcellularLocation>
        <location evidence="1">Membrane</location>
        <topology evidence="1">Multi-pass membrane protein</topology>
    </subcellularLocation>
</comment>
<feature type="transmembrane region" description="Helical" evidence="5">
    <location>
        <begin position="12"/>
        <end position="32"/>
    </location>
</feature>
<dbReference type="GO" id="GO:0015385">
    <property type="term" value="F:sodium:proton antiporter activity"/>
    <property type="evidence" value="ECO:0007669"/>
    <property type="project" value="InterPro"/>
</dbReference>
<dbReference type="GO" id="GO:0042391">
    <property type="term" value="P:regulation of membrane potential"/>
    <property type="evidence" value="ECO:0007669"/>
    <property type="project" value="InterPro"/>
</dbReference>
<keyword evidence="2 5" id="KW-0812">Transmembrane</keyword>
<evidence type="ECO:0000256" key="4">
    <source>
        <dbReference type="ARBA" id="ARBA00023136"/>
    </source>
</evidence>
<dbReference type="InterPro" id="IPR004712">
    <property type="entry name" value="Na+/H+_antiporter_fungi"/>
</dbReference>
<dbReference type="InterPro" id="IPR038770">
    <property type="entry name" value="Na+/solute_symporter_sf"/>
</dbReference>
<evidence type="ECO:0000256" key="2">
    <source>
        <dbReference type="ARBA" id="ARBA00022692"/>
    </source>
</evidence>
<evidence type="ECO:0000259" key="6">
    <source>
        <dbReference type="Pfam" id="PF00999"/>
    </source>
</evidence>
<evidence type="ECO:0000256" key="5">
    <source>
        <dbReference type="SAM" id="Phobius"/>
    </source>
</evidence>
<dbReference type="Gene3D" id="1.20.1530.20">
    <property type="match status" value="1"/>
</dbReference>
<gene>
    <name evidence="7" type="ORF">LTR91_005360</name>
</gene>
<dbReference type="Proteomes" id="UP001175353">
    <property type="component" value="Unassembled WGS sequence"/>
</dbReference>
<organism evidence="7 8">
    <name type="scientific">Friedmanniomyces endolithicus</name>
    <dbReference type="NCBI Taxonomy" id="329885"/>
    <lineage>
        <taxon>Eukaryota</taxon>
        <taxon>Fungi</taxon>
        <taxon>Dikarya</taxon>
        <taxon>Ascomycota</taxon>
        <taxon>Pezizomycotina</taxon>
        <taxon>Dothideomycetes</taxon>
        <taxon>Dothideomycetidae</taxon>
        <taxon>Mycosphaerellales</taxon>
        <taxon>Teratosphaeriaceae</taxon>
        <taxon>Friedmanniomyces</taxon>
    </lineage>
</organism>
<accession>A0AAN6KTU3</accession>
<keyword evidence="4 5" id="KW-0472">Membrane</keyword>
<evidence type="ECO:0000256" key="3">
    <source>
        <dbReference type="ARBA" id="ARBA00022989"/>
    </source>
</evidence>
<feature type="transmembrane region" description="Helical" evidence="5">
    <location>
        <begin position="243"/>
        <end position="266"/>
    </location>
</feature>
<feature type="transmembrane region" description="Helical" evidence="5">
    <location>
        <begin position="368"/>
        <end position="386"/>
    </location>
</feature>
<feature type="transmembrane region" description="Helical" evidence="5">
    <location>
        <begin position="108"/>
        <end position="131"/>
    </location>
</feature>
<dbReference type="EMBL" id="JAUJLE010000034">
    <property type="protein sequence ID" value="KAK1001308.1"/>
    <property type="molecule type" value="Genomic_DNA"/>
</dbReference>
<sequence length="514" mass="56594">MVWEQIEATPPHLTYLLLSTFLISYTLFASFIRNRLHLSEPPIALVLGILLGPRVLGWLSPHVDVPDGGWGWGDDVIQETTRVIVGIQVFAIGVELPKFYASRHWKSVAMLLGPVMTFGWLICAAFIALLFKVDFATALTVAACLTPTDPVLASSILSNSQFSERVPKRIKDMLSAESGCNDGVSFPFLYAGIFAMIATSAGDAFKDWILITVLWQCVFGTAIGFLIGTVFNRVLRYSDKNGYVDASGFTVFYLLLAILSVGIGSTLGSDDFLVAFGAGYGFARDGWFSKKTHAAQLPNVIDLLLNSAMFVYLGAIMPWEAYQPHDITPYITPGRLVAFLALVLAFRRIPVVLLLYRWIPDIRTYREALFCGHFGPMGLGGLFLAMEARALLETGSTIPDPYPPVYGRPYTAREKAVHIIFPLVSFIVFGSTIVHGFSVLVLSLWSHFRRPEKDRSSVLAGEDDPLTVLRECGIAETSSVQRVWTRSKFLSAEVRYDVVTAISQAYGGTLAKSS</sequence>
<feature type="transmembrane region" description="Helical" evidence="5">
    <location>
        <begin position="208"/>
        <end position="231"/>
    </location>
</feature>
<comment type="caution">
    <text evidence="7">The sequence shown here is derived from an EMBL/GenBank/DDBJ whole genome shotgun (WGS) entry which is preliminary data.</text>
</comment>
<protein>
    <recommendedName>
        <fullName evidence="6">Cation/H+ exchanger transmembrane domain-containing protein</fullName>
    </recommendedName>
</protein>
<proteinExistence type="predicted"/>